<evidence type="ECO:0000313" key="4">
    <source>
        <dbReference type="Proteomes" id="UP000266178"/>
    </source>
</evidence>
<reference evidence="3 4" key="1">
    <citation type="submission" date="2018-08" db="EMBL/GenBank/DDBJ databases">
        <title>Meiothermus granaticius genome AF-68 sequencing project.</title>
        <authorList>
            <person name="Da Costa M.S."/>
            <person name="Albuquerque L."/>
            <person name="Raposo P."/>
            <person name="Froufe H.J.C."/>
            <person name="Barroso C.S."/>
            <person name="Egas C."/>
        </authorList>
    </citation>
    <scope>NUCLEOTIDE SEQUENCE [LARGE SCALE GENOMIC DNA]</scope>
    <source>
        <strain evidence="3 4">AF-68</strain>
    </source>
</reference>
<evidence type="ECO:0000259" key="2">
    <source>
        <dbReference type="PROSITE" id="PS51740"/>
    </source>
</evidence>
<dbReference type="Pfam" id="PF04014">
    <property type="entry name" value="MazE_antitoxin"/>
    <property type="match status" value="1"/>
</dbReference>
<dbReference type="InterPro" id="IPR007159">
    <property type="entry name" value="SpoVT-AbrB_dom"/>
</dbReference>
<name>A0A399FAL2_9DEIN</name>
<sequence>MTKGTLSSKHQITIPIEMVRALGLKPGDELEFSLENNTITLRPHRLGLEAAFAQYSADLSAETGGHAAWHVRAARGWDEERQP</sequence>
<dbReference type="NCBIfam" id="TIGR01439">
    <property type="entry name" value="lp_hng_hel_AbrB"/>
    <property type="match status" value="1"/>
</dbReference>
<dbReference type="Gene3D" id="2.10.260.10">
    <property type="match status" value="1"/>
</dbReference>
<dbReference type="InterPro" id="IPR037914">
    <property type="entry name" value="SpoVT-AbrB_sf"/>
</dbReference>
<feature type="domain" description="SpoVT-AbrB" evidence="2">
    <location>
        <begin position="1"/>
        <end position="46"/>
    </location>
</feature>
<dbReference type="AlphaFoldDB" id="A0A399FAL2"/>
<organism evidence="3 4">
    <name type="scientific">Meiothermus granaticius NBRC 107808</name>
    <dbReference type="NCBI Taxonomy" id="1227551"/>
    <lineage>
        <taxon>Bacteria</taxon>
        <taxon>Thermotogati</taxon>
        <taxon>Deinococcota</taxon>
        <taxon>Deinococci</taxon>
        <taxon>Thermales</taxon>
        <taxon>Thermaceae</taxon>
        <taxon>Meiothermus</taxon>
    </lineage>
</organism>
<dbReference type="GO" id="GO:0003677">
    <property type="term" value="F:DNA binding"/>
    <property type="evidence" value="ECO:0007669"/>
    <property type="project" value="UniProtKB-UniRule"/>
</dbReference>
<dbReference type="SMART" id="SM00966">
    <property type="entry name" value="SpoVT_AbrB"/>
    <property type="match status" value="1"/>
</dbReference>
<evidence type="ECO:0000256" key="1">
    <source>
        <dbReference type="PROSITE-ProRule" id="PRU01076"/>
    </source>
</evidence>
<dbReference type="EMBL" id="QWLB01000009">
    <property type="protein sequence ID" value="RIH93143.1"/>
    <property type="molecule type" value="Genomic_DNA"/>
</dbReference>
<keyword evidence="4" id="KW-1185">Reference proteome</keyword>
<dbReference type="SUPFAM" id="SSF89447">
    <property type="entry name" value="AbrB/MazE/MraZ-like"/>
    <property type="match status" value="1"/>
</dbReference>
<accession>A0A399FAL2</accession>
<dbReference type="PROSITE" id="PS51740">
    <property type="entry name" value="SPOVT_ABRB"/>
    <property type="match status" value="1"/>
</dbReference>
<dbReference type="Proteomes" id="UP000266178">
    <property type="component" value="Unassembled WGS sequence"/>
</dbReference>
<dbReference type="RefSeq" id="WP_170146398.1">
    <property type="nucleotide sequence ID" value="NZ_BJXM01000033.1"/>
</dbReference>
<protein>
    <submittedName>
        <fullName evidence="3">Transcriptional regulator, AbrB family</fullName>
    </submittedName>
</protein>
<evidence type="ECO:0000313" key="3">
    <source>
        <dbReference type="EMBL" id="RIH93143.1"/>
    </source>
</evidence>
<keyword evidence="1" id="KW-0238">DNA-binding</keyword>
<gene>
    <name evidence="3" type="ORF">Mgrana_00941</name>
</gene>
<proteinExistence type="predicted"/>
<comment type="caution">
    <text evidence="3">The sequence shown here is derived from an EMBL/GenBank/DDBJ whole genome shotgun (WGS) entry which is preliminary data.</text>
</comment>